<name>A0A1H4CSQ0_9RHOB</name>
<dbReference type="PANTHER" id="PTHR38340:SF1">
    <property type="entry name" value="S-LAYER PROTEIN"/>
    <property type="match status" value="1"/>
</dbReference>
<evidence type="ECO:0000313" key="4">
    <source>
        <dbReference type="Proteomes" id="UP000198703"/>
    </source>
</evidence>
<dbReference type="PROSITE" id="PS00330">
    <property type="entry name" value="HEMOLYSIN_CALCIUM"/>
    <property type="match status" value="3"/>
</dbReference>
<dbReference type="InterPro" id="IPR018511">
    <property type="entry name" value="Hemolysin-typ_Ca-bd_CS"/>
</dbReference>
<dbReference type="InterPro" id="IPR011049">
    <property type="entry name" value="Serralysin-like_metalloprot_C"/>
</dbReference>
<dbReference type="GO" id="GO:0005509">
    <property type="term" value="F:calcium ion binding"/>
    <property type="evidence" value="ECO:0007669"/>
    <property type="project" value="InterPro"/>
</dbReference>
<sequence length="651" mass="65629">MDETIPGGFSANADGSLRLDAAANAGALVPYLTGGVFNATISDVSYTGSLDGLRVYKDGFAIERTSNGEVAASIGESIFLSTGGGPGDVNTTAGFTEILSQPGDDDLDAAAQAAFSGAGTTNDASVLEFSVTVSNPNVKGVSFDVLFGSDEYPEYSDSSFVDIAAVLVNGVNVAVFNNNVEQPLSVISENLESGNFIDNDFDFSTGDGAFRVEYDGFSPRLSLIAPVKQGVNTFKIGIADTGDSILDSGLFIGNLRTTASGAGGVFVPVNGGDENDDLQGSASPEIFEAGGGDDTIAPGLGLDVIATGLGADLIEGSLADLDGDTITDFFDSDTLAFLGALFGLANLTFTLADNTLSVDVDGDGQAEASITLEGDFEDATFSVNTADGSTFVTASGVANPFVGAPGSFETPTQTGTEGPDRLTGTPQEDVILALGGNDTVKGLADADAIDLGAGDDIVLSSGGNDTVLGGDGDDTIKSGAGDDSIDGGAGNDVILSGDGNDTILGGDGNDVIKPGRGNDVMDGGAGDDILVGFRGDEVLVGGAGNDTLLGNLDDDTITGGAGDDRLQGGPGRDVFVFDTPEWGDDRIVLDFLPQSDTLDFRGSGLALADLSITQVGDNVLIEAGDSSILVNSARFGALDVADFAGDVLLFG</sequence>
<accession>A0A1H4CSQ0</accession>
<dbReference type="Proteomes" id="UP000198703">
    <property type="component" value="Unassembled WGS sequence"/>
</dbReference>
<dbReference type="InterPro" id="IPR049804">
    <property type="entry name" value="Choice_anch_L"/>
</dbReference>
<dbReference type="STRING" id="89524.SAMN05444370_1084"/>
<dbReference type="GO" id="GO:0005576">
    <property type="term" value="C:extracellular region"/>
    <property type="evidence" value="ECO:0007669"/>
    <property type="project" value="UniProtKB-SubCell"/>
</dbReference>
<comment type="subcellular location">
    <subcellularLocation>
        <location evidence="1">Secreted</location>
    </subcellularLocation>
</comment>
<evidence type="ECO:0000256" key="2">
    <source>
        <dbReference type="ARBA" id="ARBA00022525"/>
    </source>
</evidence>
<dbReference type="SUPFAM" id="SSF51120">
    <property type="entry name" value="beta-Roll"/>
    <property type="match status" value="2"/>
</dbReference>
<dbReference type="PANTHER" id="PTHR38340">
    <property type="entry name" value="S-LAYER PROTEIN"/>
    <property type="match status" value="1"/>
</dbReference>
<gene>
    <name evidence="3" type="ORF">SAMN05444370_1084</name>
</gene>
<dbReference type="RefSeq" id="WP_093254155.1">
    <property type="nucleotide sequence ID" value="NZ_FNQM01000008.1"/>
</dbReference>
<dbReference type="NCBIfam" id="NF038133">
    <property type="entry name" value="choice_anch_L"/>
    <property type="match status" value="1"/>
</dbReference>
<keyword evidence="4" id="KW-1185">Reference proteome</keyword>
<protein>
    <submittedName>
        <fullName evidence="3">Hemolysin-type calcium-binding repeat-containing protein</fullName>
    </submittedName>
</protein>
<proteinExistence type="predicted"/>
<dbReference type="InterPro" id="IPR001343">
    <property type="entry name" value="Hemolysn_Ca-bd"/>
</dbReference>
<dbReference type="Pfam" id="PF00353">
    <property type="entry name" value="HemolysinCabind"/>
    <property type="match status" value="4"/>
</dbReference>
<evidence type="ECO:0000256" key="1">
    <source>
        <dbReference type="ARBA" id="ARBA00004613"/>
    </source>
</evidence>
<organism evidence="3 4">
    <name type="scientific">Rubrimonas cliftonensis</name>
    <dbReference type="NCBI Taxonomy" id="89524"/>
    <lineage>
        <taxon>Bacteria</taxon>
        <taxon>Pseudomonadati</taxon>
        <taxon>Pseudomonadota</taxon>
        <taxon>Alphaproteobacteria</taxon>
        <taxon>Rhodobacterales</taxon>
        <taxon>Paracoccaceae</taxon>
        <taxon>Rubrimonas</taxon>
    </lineage>
</organism>
<dbReference type="AlphaFoldDB" id="A0A1H4CSQ0"/>
<dbReference type="EMBL" id="FNQM01000008">
    <property type="protein sequence ID" value="SEA63328.1"/>
    <property type="molecule type" value="Genomic_DNA"/>
</dbReference>
<dbReference type="PRINTS" id="PR00313">
    <property type="entry name" value="CABNDNGRPT"/>
</dbReference>
<dbReference type="InterPro" id="IPR050557">
    <property type="entry name" value="RTX_toxin/Mannuronan_C5-epim"/>
</dbReference>
<dbReference type="Gene3D" id="2.150.10.10">
    <property type="entry name" value="Serralysin-like metalloprotease, C-terminal"/>
    <property type="match status" value="4"/>
</dbReference>
<keyword evidence="2" id="KW-0964">Secreted</keyword>
<reference evidence="3 4" key="1">
    <citation type="submission" date="2016-10" db="EMBL/GenBank/DDBJ databases">
        <authorList>
            <person name="de Groot N.N."/>
        </authorList>
    </citation>
    <scope>NUCLEOTIDE SEQUENCE [LARGE SCALE GENOMIC DNA]</scope>
    <source>
        <strain evidence="3 4">DSM 15345</strain>
    </source>
</reference>
<evidence type="ECO:0000313" key="3">
    <source>
        <dbReference type="EMBL" id="SEA63328.1"/>
    </source>
</evidence>